<dbReference type="InterPro" id="IPR004305">
    <property type="entry name" value="Thiaminase-2/PQQC"/>
</dbReference>
<evidence type="ECO:0000313" key="4">
    <source>
        <dbReference type="Proteomes" id="UP000642748"/>
    </source>
</evidence>
<sequence>MIPLTERLWKDNSSVYAEIVAHPFITGLVDGTLGAHQFGHYVAQDAHYLYDYARALMVIGAKAPTSEDVAMFARHAADTIEVELALRTTTLPSLGVDPVTVAVSLPSTRAYTDHLLAVATTGTFADGLAAILPCYVIYARLGSDLIDLPIGNPLYREWVDTYADTRFVKAVHDVTAVADRVGVSLNPEDENRAHAHYAASARYEWRFWDAAYRGEQPSTDHTGSP</sequence>
<accession>A0A8J3R3I5</accession>
<organism evidence="3 4">
    <name type="scientific">Rugosimonospora africana</name>
    <dbReference type="NCBI Taxonomy" id="556532"/>
    <lineage>
        <taxon>Bacteria</taxon>
        <taxon>Bacillati</taxon>
        <taxon>Actinomycetota</taxon>
        <taxon>Actinomycetes</taxon>
        <taxon>Micromonosporales</taxon>
        <taxon>Micromonosporaceae</taxon>
        <taxon>Rugosimonospora</taxon>
    </lineage>
</organism>
<dbReference type="PANTHER" id="PTHR43198">
    <property type="entry name" value="BIFUNCTIONAL TH2 PROTEIN"/>
    <property type="match status" value="1"/>
</dbReference>
<dbReference type="Gene3D" id="1.20.910.10">
    <property type="entry name" value="Heme oxygenase-like"/>
    <property type="match status" value="1"/>
</dbReference>
<dbReference type="Proteomes" id="UP000642748">
    <property type="component" value="Unassembled WGS sequence"/>
</dbReference>
<dbReference type="SUPFAM" id="SSF48613">
    <property type="entry name" value="Heme oxygenase-like"/>
    <property type="match status" value="1"/>
</dbReference>
<evidence type="ECO:0000256" key="1">
    <source>
        <dbReference type="ARBA" id="ARBA00004948"/>
    </source>
</evidence>
<dbReference type="PANTHER" id="PTHR43198:SF2">
    <property type="entry name" value="SI:CH1073-67J19.1-RELATED"/>
    <property type="match status" value="1"/>
</dbReference>
<dbReference type="InterPro" id="IPR016084">
    <property type="entry name" value="Haem_Oase-like_multi-hlx"/>
</dbReference>
<keyword evidence="4" id="KW-1185">Reference proteome</keyword>
<gene>
    <name evidence="3" type="ORF">Raf01_88920</name>
</gene>
<evidence type="ECO:0000313" key="3">
    <source>
        <dbReference type="EMBL" id="GIH20720.1"/>
    </source>
</evidence>
<protein>
    <submittedName>
        <fullName evidence="3">Aminopyrimidine aminohydrolase</fullName>
    </submittedName>
</protein>
<dbReference type="GO" id="GO:0005829">
    <property type="term" value="C:cytosol"/>
    <property type="evidence" value="ECO:0007669"/>
    <property type="project" value="TreeGrafter"/>
</dbReference>
<comment type="pathway">
    <text evidence="1">Cofactor biosynthesis; thiamine diphosphate biosynthesis.</text>
</comment>
<dbReference type="AlphaFoldDB" id="A0A8J3R3I5"/>
<comment type="caution">
    <text evidence="3">The sequence shown here is derived from an EMBL/GenBank/DDBJ whole genome shotgun (WGS) entry which is preliminary data.</text>
</comment>
<reference evidence="3" key="1">
    <citation type="submission" date="2021-01" db="EMBL/GenBank/DDBJ databases">
        <title>Whole genome shotgun sequence of Rugosimonospora africana NBRC 104875.</title>
        <authorList>
            <person name="Komaki H."/>
            <person name="Tamura T."/>
        </authorList>
    </citation>
    <scope>NUCLEOTIDE SEQUENCE</scope>
    <source>
        <strain evidence="3">NBRC 104875</strain>
    </source>
</reference>
<name>A0A8J3R3I5_9ACTN</name>
<evidence type="ECO:0000259" key="2">
    <source>
        <dbReference type="Pfam" id="PF03070"/>
    </source>
</evidence>
<dbReference type="CDD" id="cd19365">
    <property type="entry name" value="TenA_C-like"/>
    <property type="match status" value="1"/>
</dbReference>
<proteinExistence type="predicted"/>
<dbReference type="Pfam" id="PF03070">
    <property type="entry name" value="TENA_THI-4"/>
    <property type="match status" value="1"/>
</dbReference>
<dbReference type="RefSeq" id="WP_203924143.1">
    <property type="nucleotide sequence ID" value="NZ_BONZ01000104.1"/>
</dbReference>
<feature type="domain" description="Thiaminase-2/PQQC" evidence="2">
    <location>
        <begin position="14"/>
        <end position="213"/>
    </location>
</feature>
<dbReference type="EMBL" id="BONZ01000104">
    <property type="protein sequence ID" value="GIH20720.1"/>
    <property type="molecule type" value="Genomic_DNA"/>
</dbReference>
<dbReference type="InterPro" id="IPR050967">
    <property type="entry name" value="Thiamine_Salvage_TenA"/>
</dbReference>